<dbReference type="GO" id="GO:0043565">
    <property type="term" value="F:sequence-specific DNA binding"/>
    <property type="evidence" value="ECO:0007669"/>
    <property type="project" value="TreeGrafter"/>
</dbReference>
<keyword evidence="3" id="KW-0238">DNA-binding</keyword>
<organism evidence="6 7">
    <name type="scientific">Polyangium fumosum</name>
    <dbReference type="NCBI Taxonomy" id="889272"/>
    <lineage>
        <taxon>Bacteria</taxon>
        <taxon>Pseudomonadati</taxon>
        <taxon>Myxococcota</taxon>
        <taxon>Polyangia</taxon>
        <taxon>Polyangiales</taxon>
        <taxon>Polyangiaceae</taxon>
        <taxon>Polyangium</taxon>
    </lineage>
</organism>
<dbReference type="SUPFAM" id="SSF46785">
    <property type="entry name" value="Winged helix' DNA-binding domain"/>
    <property type="match status" value="1"/>
</dbReference>
<dbReference type="InterPro" id="IPR058163">
    <property type="entry name" value="LysR-type_TF_proteobact-type"/>
</dbReference>
<dbReference type="InterPro" id="IPR005119">
    <property type="entry name" value="LysR_subst-bd"/>
</dbReference>
<dbReference type="FunFam" id="1.10.10.10:FF:000001">
    <property type="entry name" value="LysR family transcriptional regulator"/>
    <property type="match status" value="1"/>
</dbReference>
<protein>
    <submittedName>
        <fullName evidence="6">LysR family transcriptional regulator</fullName>
    </submittedName>
</protein>
<dbReference type="PROSITE" id="PS50931">
    <property type="entry name" value="HTH_LYSR"/>
    <property type="match status" value="1"/>
</dbReference>
<dbReference type="Gene3D" id="3.40.190.10">
    <property type="entry name" value="Periplasmic binding protein-like II"/>
    <property type="match status" value="2"/>
</dbReference>
<dbReference type="Proteomes" id="UP000309215">
    <property type="component" value="Unassembled WGS sequence"/>
</dbReference>
<dbReference type="PANTHER" id="PTHR30537:SF5">
    <property type="entry name" value="HTH-TYPE TRANSCRIPTIONAL ACTIVATOR TTDR-RELATED"/>
    <property type="match status" value="1"/>
</dbReference>
<dbReference type="Pfam" id="PF00126">
    <property type="entry name" value="HTH_1"/>
    <property type="match status" value="1"/>
</dbReference>
<dbReference type="SUPFAM" id="SSF53850">
    <property type="entry name" value="Periplasmic binding protein-like II"/>
    <property type="match status" value="1"/>
</dbReference>
<evidence type="ECO:0000313" key="7">
    <source>
        <dbReference type="Proteomes" id="UP000309215"/>
    </source>
</evidence>
<dbReference type="OrthoDB" id="5338251at2"/>
<evidence type="ECO:0000256" key="3">
    <source>
        <dbReference type="ARBA" id="ARBA00023125"/>
    </source>
</evidence>
<evidence type="ECO:0000256" key="4">
    <source>
        <dbReference type="ARBA" id="ARBA00023163"/>
    </source>
</evidence>
<evidence type="ECO:0000256" key="2">
    <source>
        <dbReference type="ARBA" id="ARBA00023015"/>
    </source>
</evidence>
<dbReference type="InterPro" id="IPR036390">
    <property type="entry name" value="WH_DNA-bd_sf"/>
</dbReference>
<gene>
    <name evidence="6" type="ORF">E8A74_46010</name>
</gene>
<dbReference type="CDD" id="cd08422">
    <property type="entry name" value="PBP2_CrgA_like"/>
    <property type="match status" value="1"/>
</dbReference>
<dbReference type="Pfam" id="PF03466">
    <property type="entry name" value="LysR_substrate"/>
    <property type="match status" value="1"/>
</dbReference>
<dbReference type="GO" id="GO:0003700">
    <property type="term" value="F:DNA-binding transcription factor activity"/>
    <property type="evidence" value="ECO:0007669"/>
    <property type="project" value="InterPro"/>
</dbReference>
<keyword evidence="2" id="KW-0805">Transcription regulation</keyword>
<keyword evidence="4" id="KW-0804">Transcription</keyword>
<comment type="similarity">
    <text evidence="1">Belongs to the LysR transcriptional regulatory family.</text>
</comment>
<sequence length="294" mass="32590">MDLNQILVFVRVVQAGSFSAAARHLGLPKSTVSRKVSELEERMGARLLQRTTRKLSLTDAGRIYYERTASLLGEIEEAEQAVGRLQAAPRGLLRMTVPLGFDMLGPIVAEYLERHPDVQIEMVCTDRRVDLVEERFDMAIRAGPLQDSMLVARHLGTAKTALVAASSYCKRHGTPQTPADLQKHTCVAFGVNATPNVWVFESGGERSEVRITPRLTANDQELIREAVLAGVGIAWLPEHLYTDGLRKGHLRRLLPEWGTPAPVPVHALYPTTRQLSPKVVAFIDLVAKRIRIHG</sequence>
<feature type="domain" description="HTH lysR-type" evidence="5">
    <location>
        <begin position="1"/>
        <end position="58"/>
    </location>
</feature>
<dbReference type="RefSeq" id="WP_136935535.1">
    <property type="nucleotide sequence ID" value="NZ_SSMQ01000091.1"/>
</dbReference>
<dbReference type="GO" id="GO:0006351">
    <property type="term" value="P:DNA-templated transcription"/>
    <property type="evidence" value="ECO:0007669"/>
    <property type="project" value="TreeGrafter"/>
</dbReference>
<dbReference type="Gene3D" id="1.10.10.10">
    <property type="entry name" value="Winged helix-like DNA-binding domain superfamily/Winged helix DNA-binding domain"/>
    <property type="match status" value="1"/>
</dbReference>
<evidence type="ECO:0000259" key="5">
    <source>
        <dbReference type="PROSITE" id="PS50931"/>
    </source>
</evidence>
<dbReference type="PANTHER" id="PTHR30537">
    <property type="entry name" value="HTH-TYPE TRANSCRIPTIONAL REGULATOR"/>
    <property type="match status" value="1"/>
</dbReference>
<dbReference type="AlphaFoldDB" id="A0A4U1IPF0"/>
<comment type="caution">
    <text evidence="6">The sequence shown here is derived from an EMBL/GenBank/DDBJ whole genome shotgun (WGS) entry which is preliminary data.</text>
</comment>
<name>A0A4U1IPF0_9BACT</name>
<evidence type="ECO:0000313" key="6">
    <source>
        <dbReference type="EMBL" id="TKC95858.1"/>
    </source>
</evidence>
<keyword evidence="7" id="KW-1185">Reference proteome</keyword>
<reference evidence="6 7" key="1">
    <citation type="submission" date="2019-04" db="EMBL/GenBank/DDBJ databases">
        <authorList>
            <person name="Li Y."/>
            <person name="Wang J."/>
        </authorList>
    </citation>
    <scope>NUCLEOTIDE SEQUENCE [LARGE SCALE GENOMIC DNA]</scope>
    <source>
        <strain evidence="6 7">DSM 14668</strain>
    </source>
</reference>
<dbReference type="InterPro" id="IPR000847">
    <property type="entry name" value="LysR_HTH_N"/>
</dbReference>
<evidence type="ECO:0000256" key="1">
    <source>
        <dbReference type="ARBA" id="ARBA00009437"/>
    </source>
</evidence>
<accession>A0A4U1IPF0</accession>
<proteinExistence type="inferred from homology"/>
<dbReference type="EMBL" id="SSMQ01000091">
    <property type="protein sequence ID" value="TKC95858.1"/>
    <property type="molecule type" value="Genomic_DNA"/>
</dbReference>
<dbReference type="InterPro" id="IPR036388">
    <property type="entry name" value="WH-like_DNA-bd_sf"/>
</dbReference>